<feature type="transmembrane region" description="Helical" evidence="1">
    <location>
        <begin position="97"/>
        <end position="117"/>
    </location>
</feature>
<sequence length="210" mass="23784">MYASELRDNEHFIYTFVYLTMTSESTINDVKTEAGQLEIEPRSVQEDEKTQIEEIKEKYKKPATGALLLIFLIINTVMLCVGIATARDCPINPNIPIYIAVAGGLGIISKILPLVNYKFQLKVLQWISNLLFLVEFAWMIVGSVWIYGIYQPNYEPAHGPYCDKTAYLLAFWLLTINYIYIGLIIISICCVGCCIMLCVSVIIQCCKSIE</sequence>
<dbReference type="EMBL" id="JARPUR010000003">
    <property type="protein sequence ID" value="KAK4879900.1"/>
    <property type="molecule type" value="Genomic_DNA"/>
</dbReference>
<protein>
    <submittedName>
        <fullName evidence="2">Uncharacterized protein</fullName>
    </submittedName>
</protein>
<dbReference type="AlphaFoldDB" id="A0AAN7SR75"/>
<comment type="caution">
    <text evidence="2">The sequence shown here is derived from an EMBL/GenBank/DDBJ whole genome shotgun (WGS) entry which is preliminary data.</text>
</comment>
<evidence type="ECO:0000256" key="1">
    <source>
        <dbReference type="SAM" id="Phobius"/>
    </source>
</evidence>
<keyword evidence="3" id="KW-1185">Reference proteome</keyword>
<reference evidence="3" key="1">
    <citation type="submission" date="2023-01" db="EMBL/GenBank/DDBJ databases">
        <title>Key to firefly adult light organ development and bioluminescence: homeobox transcription factors regulate luciferase expression and transportation to peroxisome.</title>
        <authorList>
            <person name="Fu X."/>
        </authorList>
    </citation>
    <scope>NUCLEOTIDE SEQUENCE [LARGE SCALE GENOMIC DNA]</scope>
</reference>
<dbReference type="InterPro" id="IPR040350">
    <property type="entry name" value="TMEM272"/>
</dbReference>
<keyword evidence="1" id="KW-0812">Transmembrane</keyword>
<feature type="transmembrane region" description="Helical" evidence="1">
    <location>
        <begin position="66"/>
        <end position="85"/>
    </location>
</feature>
<feature type="transmembrane region" description="Helical" evidence="1">
    <location>
        <begin position="129"/>
        <end position="150"/>
    </location>
</feature>
<evidence type="ECO:0000313" key="2">
    <source>
        <dbReference type="EMBL" id="KAK4879900.1"/>
    </source>
</evidence>
<proteinExistence type="predicted"/>
<dbReference type="PANTHER" id="PTHR33444:SF2">
    <property type="entry name" value="MARVEL DOMAIN-CONTAINING PROTEIN"/>
    <property type="match status" value="1"/>
</dbReference>
<dbReference type="PANTHER" id="PTHR33444">
    <property type="entry name" value="SI:DKEY-19B23.12-RELATED"/>
    <property type="match status" value="1"/>
</dbReference>
<accession>A0AAN7SR75</accession>
<dbReference type="Proteomes" id="UP001353858">
    <property type="component" value="Unassembled WGS sequence"/>
</dbReference>
<keyword evidence="1" id="KW-0472">Membrane</keyword>
<gene>
    <name evidence="2" type="ORF">RN001_008046</name>
</gene>
<name>A0AAN7SR75_9COLE</name>
<keyword evidence="1" id="KW-1133">Transmembrane helix</keyword>
<feature type="transmembrane region" description="Helical" evidence="1">
    <location>
        <begin position="170"/>
        <end position="203"/>
    </location>
</feature>
<organism evidence="2 3">
    <name type="scientific">Aquatica leii</name>
    <dbReference type="NCBI Taxonomy" id="1421715"/>
    <lineage>
        <taxon>Eukaryota</taxon>
        <taxon>Metazoa</taxon>
        <taxon>Ecdysozoa</taxon>
        <taxon>Arthropoda</taxon>
        <taxon>Hexapoda</taxon>
        <taxon>Insecta</taxon>
        <taxon>Pterygota</taxon>
        <taxon>Neoptera</taxon>
        <taxon>Endopterygota</taxon>
        <taxon>Coleoptera</taxon>
        <taxon>Polyphaga</taxon>
        <taxon>Elateriformia</taxon>
        <taxon>Elateroidea</taxon>
        <taxon>Lampyridae</taxon>
        <taxon>Luciolinae</taxon>
        <taxon>Aquatica</taxon>
    </lineage>
</organism>
<evidence type="ECO:0000313" key="3">
    <source>
        <dbReference type="Proteomes" id="UP001353858"/>
    </source>
</evidence>